<gene>
    <name evidence="19" type="primary">cobS</name>
    <name evidence="20" type="ORF">SAJA_04445</name>
</gene>
<comment type="subcellular location">
    <subcellularLocation>
        <location evidence="2 19">Cell membrane</location>
        <topology evidence="2 19">Multi-pass membrane protein</topology>
    </subcellularLocation>
</comment>
<dbReference type="EC" id="2.7.8.26" evidence="5 19"/>
<dbReference type="UniPathway" id="UPA00148">
    <property type="reaction ID" value="UER00238"/>
</dbReference>
<evidence type="ECO:0000256" key="2">
    <source>
        <dbReference type="ARBA" id="ARBA00004651"/>
    </source>
</evidence>
<dbReference type="AlphaFoldDB" id="A0A423PYR5"/>
<keyword evidence="7 19" id="KW-1003">Cell membrane</keyword>
<evidence type="ECO:0000256" key="15">
    <source>
        <dbReference type="ARBA" id="ARBA00032605"/>
    </source>
</evidence>
<keyword evidence="11 19" id="KW-0460">Magnesium</keyword>
<name>A0A423PYR5_9GAMM</name>
<keyword evidence="13 19" id="KW-0472">Membrane</keyword>
<keyword evidence="8 19" id="KW-0169">Cobalamin biosynthesis</keyword>
<evidence type="ECO:0000256" key="16">
    <source>
        <dbReference type="ARBA" id="ARBA00032853"/>
    </source>
</evidence>
<dbReference type="NCBIfam" id="TIGR00317">
    <property type="entry name" value="cobS"/>
    <property type="match status" value="1"/>
</dbReference>
<comment type="similarity">
    <text evidence="4 19">Belongs to the CobS family.</text>
</comment>
<dbReference type="GO" id="GO:0008818">
    <property type="term" value="F:cobalamin 5'-phosphate synthase activity"/>
    <property type="evidence" value="ECO:0007669"/>
    <property type="project" value="UniProtKB-UniRule"/>
</dbReference>
<dbReference type="OrthoDB" id="9794626at2"/>
<evidence type="ECO:0000256" key="19">
    <source>
        <dbReference type="HAMAP-Rule" id="MF_00719"/>
    </source>
</evidence>
<feature type="transmembrane region" description="Helical" evidence="19">
    <location>
        <begin position="115"/>
        <end position="135"/>
    </location>
</feature>
<evidence type="ECO:0000256" key="9">
    <source>
        <dbReference type="ARBA" id="ARBA00022679"/>
    </source>
</evidence>
<dbReference type="RefSeq" id="WP_123657435.1">
    <property type="nucleotide sequence ID" value="NZ_AYKG01000010.1"/>
</dbReference>
<evidence type="ECO:0000256" key="14">
    <source>
        <dbReference type="ARBA" id="ARBA00025228"/>
    </source>
</evidence>
<keyword evidence="21" id="KW-1185">Reference proteome</keyword>
<dbReference type="InParanoid" id="A0A423PYR5"/>
<feature type="transmembrane region" description="Helical" evidence="19">
    <location>
        <begin position="142"/>
        <end position="166"/>
    </location>
</feature>
<evidence type="ECO:0000256" key="12">
    <source>
        <dbReference type="ARBA" id="ARBA00022989"/>
    </source>
</evidence>
<comment type="cofactor">
    <cofactor evidence="1 19">
        <name>Mg(2+)</name>
        <dbReference type="ChEBI" id="CHEBI:18420"/>
    </cofactor>
</comment>
<comment type="catalytic activity">
    <reaction evidence="18 19">
        <text>alpha-ribazole 5'-phosphate + adenosylcob(III)inamide-GDP = adenosylcob(III)alamin 5'-phosphate + GMP + H(+)</text>
        <dbReference type="Rhea" id="RHEA:23560"/>
        <dbReference type="ChEBI" id="CHEBI:15378"/>
        <dbReference type="ChEBI" id="CHEBI:57918"/>
        <dbReference type="ChEBI" id="CHEBI:58115"/>
        <dbReference type="ChEBI" id="CHEBI:60487"/>
        <dbReference type="ChEBI" id="CHEBI:60493"/>
        <dbReference type="EC" id="2.7.8.26"/>
    </reaction>
</comment>
<evidence type="ECO:0000256" key="6">
    <source>
        <dbReference type="ARBA" id="ARBA00015850"/>
    </source>
</evidence>
<feature type="transmembrane region" description="Helical" evidence="19">
    <location>
        <begin position="229"/>
        <end position="252"/>
    </location>
</feature>
<keyword evidence="10 19" id="KW-0812">Transmembrane</keyword>
<accession>A0A423PYR5</accession>
<evidence type="ECO:0000256" key="5">
    <source>
        <dbReference type="ARBA" id="ARBA00013200"/>
    </source>
</evidence>
<evidence type="ECO:0000256" key="3">
    <source>
        <dbReference type="ARBA" id="ARBA00004663"/>
    </source>
</evidence>
<dbReference type="PANTHER" id="PTHR34148:SF1">
    <property type="entry name" value="ADENOSYLCOBINAMIDE-GDP RIBAZOLETRANSFERASE"/>
    <property type="match status" value="1"/>
</dbReference>
<organism evidence="20 21">
    <name type="scientific">Salinisphaera japonica YTM-1</name>
    <dbReference type="NCBI Taxonomy" id="1209778"/>
    <lineage>
        <taxon>Bacteria</taxon>
        <taxon>Pseudomonadati</taxon>
        <taxon>Pseudomonadota</taxon>
        <taxon>Gammaproteobacteria</taxon>
        <taxon>Salinisphaerales</taxon>
        <taxon>Salinisphaeraceae</taxon>
        <taxon>Salinisphaera</taxon>
    </lineage>
</organism>
<evidence type="ECO:0000256" key="4">
    <source>
        <dbReference type="ARBA" id="ARBA00010561"/>
    </source>
</evidence>
<feature type="transmembrane region" description="Helical" evidence="19">
    <location>
        <begin position="38"/>
        <end position="57"/>
    </location>
</feature>
<evidence type="ECO:0000256" key="18">
    <source>
        <dbReference type="ARBA" id="ARBA00049504"/>
    </source>
</evidence>
<reference evidence="20 21" key="1">
    <citation type="submission" date="2013-10" db="EMBL/GenBank/DDBJ databases">
        <title>Salinisphaera japonica YTM-1 Genome Sequencing.</title>
        <authorList>
            <person name="Lai Q."/>
            <person name="Li C."/>
            <person name="Shao Z."/>
        </authorList>
    </citation>
    <scope>NUCLEOTIDE SEQUENCE [LARGE SCALE GENOMIC DNA]</scope>
    <source>
        <strain evidence="20 21">YTM-1</strain>
    </source>
</reference>
<evidence type="ECO:0000256" key="11">
    <source>
        <dbReference type="ARBA" id="ARBA00022842"/>
    </source>
</evidence>
<dbReference type="GO" id="GO:0009236">
    <property type="term" value="P:cobalamin biosynthetic process"/>
    <property type="evidence" value="ECO:0007669"/>
    <property type="project" value="UniProtKB-UniRule"/>
</dbReference>
<evidence type="ECO:0000313" key="21">
    <source>
        <dbReference type="Proteomes" id="UP000285310"/>
    </source>
</evidence>
<dbReference type="EMBL" id="AYKG01000010">
    <property type="protein sequence ID" value="ROO30746.1"/>
    <property type="molecule type" value="Genomic_DNA"/>
</dbReference>
<evidence type="ECO:0000256" key="8">
    <source>
        <dbReference type="ARBA" id="ARBA00022573"/>
    </source>
</evidence>
<keyword evidence="9 19" id="KW-0808">Transferase</keyword>
<keyword evidence="12 19" id="KW-1133">Transmembrane helix</keyword>
<evidence type="ECO:0000256" key="17">
    <source>
        <dbReference type="ARBA" id="ARBA00048623"/>
    </source>
</evidence>
<evidence type="ECO:0000313" key="20">
    <source>
        <dbReference type="EMBL" id="ROO30746.1"/>
    </source>
</evidence>
<comment type="caution">
    <text evidence="20">The sequence shown here is derived from an EMBL/GenBank/DDBJ whole genome shotgun (WGS) entry which is preliminary data.</text>
</comment>
<evidence type="ECO:0000256" key="13">
    <source>
        <dbReference type="ARBA" id="ARBA00023136"/>
    </source>
</evidence>
<protein>
    <recommendedName>
        <fullName evidence="6 19">Adenosylcobinamide-GDP ribazoletransferase</fullName>
        <ecNumber evidence="5 19">2.7.8.26</ecNumber>
    </recommendedName>
    <alternativeName>
        <fullName evidence="16 19">Cobalamin synthase</fullName>
    </alternativeName>
    <alternativeName>
        <fullName evidence="15 19">Cobalamin-5'-phosphate synthase</fullName>
    </alternativeName>
</protein>
<comment type="catalytic activity">
    <reaction evidence="17 19">
        <text>alpha-ribazole + adenosylcob(III)inamide-GDP = adenosylcob(III)alamin + GMP + H(+)</text>
        <dbReference type="Rhea" id="RHEA:16049"/>
        <dbReference type="ChEBI" id="CHEBI:10329"/>
        <dbReference type="ChEBI" id="CHEBI:15378"/>
        <dbReference type="ChEBI" id="CHEBI:18408"/>
        <dbReference type="ChEBI" id="CHEBI:58115"/>
        <dbReference type="ChEBI" id="CHEBI:60487"/>
        <dbReference type="EC" id="2.7.8.26"/>
    </reaction>
</comment>
<dbReference type="PANTHER" id="PTHR34148">
    <property type="entry name" value="ADENOSYLCOBINAMIDE-GDP RIBAZOLETRANSFERASE"/>
    <property type="match status" value="1"/>
</dbReference>
<comment type="function">
    <text evidence="14 19">Joins adenosylcobinamide-GDP and alpha-ribazole to generate adenosylcobalamin (Ado-cobalamin). Also synthesizes adenosylcobalamin 5'-phosphate from adenosylcobinamide-GDP and alpha-ribazole 5'-phosphate.</text>
</comment>
<evidence type="ECO:0000256" key="1">
    <source>
        <dbReference type="ARBA" id="ARBA00001946"/>
    </source>
</evidence>
<evidence type="ECO:0000256" key="10">
    <source>
        <dbReference type="ARBA" id="ARBA00022692"/>
    </source>
</evidence>
<dbReference type="Pfam" id="PF02654">
    <property type="entry name" value="CobS"/>
    <property type="match status" value="1"/>
</dbReference>
<dbReference type="GO" id="GO:0051073">
    <property type="term" value="F:adenosylcobinamide-GDP ribazoletransferase activity"/>
    <property type="evidence" value="ECO:0007669"/>
    <property type="project" value="UniProtKB-UniRule"/>
</dbReference>
<dbReference type="GO" id="GO:0005886">
    <property type="term" value="C:plasma membrane"/>
    <property type="evidence" value="ECO:0007669"/>
    <property type="project" value="UniProtKB-SubCell"/>
</dbReference>
<proteinExistence type="inferred from homology"/>
<dbReference type="FunCoup" id="A0A423PYR5">
    <property type="interactions" value="186"/>
</dbReference>
<feature type="transmembrane region" description="Helical" evidence="19">
    <location>
        <begin position="186"/>
        <end position="217"/>
    </location>
</feature>
<comment type="pathway">
    <text evidence="3 19">Cofactor biosynthesis; adenosylcobalamin biosynthesis; adenosylcobalamin from cob(II)yrinate a,c-diamide: step 7/7.</text>
</comment>
<dbReference type="Proteomes" id="UP000285310">
    <property type="component" value="Unassembled WGS sequence"/>
</dbReference>
<evidence type="ECO:0000256" key="7">
    <source>
        <dbReference type="ARBA" id="ARBA00022475"/>
    </source>
</evidence>
<dbReference type="InterPro" id="IPR003805">
    <property type="entry name" value="CobS"/>
</dbReference>
<sequence>MTQRLRPLWLAMVLLTTLPVGRWIGPEMTARDQGRSVAWYPWVGALIGLVLWLVMLLTSAAPAMVQAILVLVAWAALTGGLHLDGLADCVDGAFAGHGDTTRTLAVMREPTAGPMAIIALVLMLLAKFAALAAILKTATLPLALWCAVPLAARGAAAALMMTTAYVRRDGIAADQAAWASRAAIGGSLALAYVGIALTTSLIGALVLAVLTLAVTWLWRRLWQQRIGGYTGDIVGALIEWVEAVLLMTIAWAGPALWA</sequence>
<feature type="transmembrane region" description="Helical" evidence="19">
    <location>
        <begin position="64"/>
        <end position="83"/>
    </location>
</feature>
<dbReference type="HAMAP" id="MF_00719">
    <property type="entry name" value="CobS"/>
    <property type="match status" value="1"/>
</dbReference>